<dbReference type="Pfam" id="PF00149">
    <property type="entry name" value="Metallophos"/>
    <property type="match status" value="1"/>
</dbReference>
<gene>
    <name evidence="2" type="ORF">SDC9_131154</name>
</gene>
<dbReference type="EMBL" id="VSSQ01032724">
    <property type="protein sequence ID" value="MPM84083.1"/>
    <property type="molecule type" value="Genomic_DNA"/>
</dbReference>
<dbReference type="SUPFAM" id="SSF56300">
    <property type="entry name" value="Metallo-dependent phosphatases"/>
    <property type="match status" value="1"/>
</dbReference>
<dbReference type="InterPro" id="IPR004843">
    <property type="entry name" value="Calcineurin-like_PHP"/>
</dbReference>
<comment type="caution">
    <text evidence="2">The sequence shown here is derived from an EMBL/GenBank/DDBJ whole genome shotgun (WGS) entry which is preliminary data.</text>
</comment>
<reference evidence="2" key="1">
    <citation type="submission" date="2019-08" db="EMBL/GenBank/DDBJ databases">
        <authorList>
            <person name="Kucharzyk K."/>
            <person name="Murdoch R.W."/>
            <person name="Higgins S."/>
            <person name="Loffler F."/>
        </authorList>
    </citation>
    <scope>NUCLEOTIDE SEQUENCE</scope>
</reference>
<proteinExistence type="predicted"/>
<feature type="domain" description="Calcineurin-like phosphoesterase" evidence="1">
    <location>
        <begin position="15"/>
        <end position="73"/>
    </location>
</feature>
<accession>A0A645D536</accession>
<dbReference type="GO" id="GO:0016787">
    <property type="term" value="F:hydrolase activity"/>
    <property type="evidence" value="ECO:0007669"/>
    <property type="project" value="InterPro"/>
</dbReference>
<dbReference type="InterPro" id="IPR029052">
    <property type="entry name" value="Metallo-depent_PP-like"/>
</dbReference>
<sequence>MAYFDAYRSEQAEWLEWVVSSNEFRQAAFRIVIMHIPPTASTWHGTKEVTQKFIPILNNAHIDVMLCGHTHNYKFIDKGEDAGIKFPILINDDETWLDIVIDSEIKIRQKDMSGNILKNHFLHPNN</sequence>
<organism evidence="2">
    <name type="scientific">bioreactor metagenome</name>
    <dbReference type="NCBI Taxonomy" id="1076179"/>
    <lineage>
        <taxon>unclassified sequences</taxon>
        <taxon>metagenomes</taxon>
        <taxon>ecological metagenomes</taxon>
    </lineage>
</organism>
<name>A0A645D536_9ZZZZ</name>
<dbReference type="Gene3D" id="3.60.21.10">
    <property type="match status" value="1"/>
</dbReference>
<protein>
    <recommendedName>
        <fullName evidence="1">Calcineurin-like phosphoesterase domain-containing protein</fullName>
    </recommendedName>
</protein>
<dbReference type="AlphaFoldDB" id="A0A645D536"/>
<evidence type="ECO:0000313" key="2">
    <source>
        <dbReference type="EMBL" id="MPM84083.1"/>
    </source>
</evidence>
<evidence type="ECO:0000259" key="1">
    <source>
        <dbReference type="Pfam" id="PF00149"/>
    </source>
</evidence>